<keyword evidence="2" id="KW-0732">Signal</keyword>
<feature type="chain" id="PRO_5042217680" evidence="2">
    <location>
        <begin position="32"/>
        <end position="280"/>
    </location>
</feature>
<organism evidence="3 4">
    <name type="scientific">Limnofasciculus baicalensis BBK-W-15</name>
    <dbReference type="NCBI Taxonomy" id="2699891"/>
    <lineage>
        <taxon>Bacteria</taxon>
        <taxon>Bacillati</taxon>
        <taxon>Cyanobacteriota</taxon>
        <taxon>Cyanophyceae</taxon>
        <taxon>Coleofasciculales</taxon>
        <taxon>Coleofasciculaceae</taxon>
        <taxon>Limnofasciculus</taxon>
        <taxon>Limnofasciculus baicalensis</taxon>
    </lineage>
</organism>
<evidence type="ECO:0000256" key="2">
    <source>
        <dbReference type="SAM" id="SignalP"/>
    </source>
</evidence>
<protein>
    <submittedName>
        <fullName evidence="3">DUF928 domain-containing protein</fullName>
    </submittedName>
</protein>
<dbReference type="RefSeq" id="WP_254013902.1">
    <property type="nucleotide sequence ID" value="NZ_JAMZMM010000289.1"/>
</dbReference>
<evidence type="ECO:0000313" key="3">
    <source>
        <dbReference type="EMBL" id="MCP2731157.1"/>
    </source>
</evidence>
<sequence>MTSFTHSSRLLSLFTALTLGLAVNIPVQVQAQSVGTKIPNQWEFSAPSGPTSNPLPENREGGGIRGDCIADNNPNTVPIALVPKSGVGTTIAQYPTIFWYMPKTRAWGVQVVVRDANNKEVYSIKYPFAKYSRTRINPENGRSITEGFVVGSPGIMSFTLPASSGLSGLETGEEYHWQLSLMCDEIDRSGDFYINGGFQRVEDTSGLASRVQQLPMEQQFAMYVDKRLWYEALGTLIEMRREKPNDRNLIEAWDKLLKSAALDNALGEPLFQEARSINNQ</sequence>
<evidence type="ECO:0000313" key="4">
    <source>
        <dbReference type="Proteomes" id="UP001204953"/>
    </source>
</evidence>
<reference evidence="3" key="1">
    <citation type="submission" date="2022-06" db="EMBL/GenBank/DDBJ databases">
        <title>New cyanobacteria of genus Symplocastrum in benthos of Lake Baikal.</title>
        <authorList>
            <person name="Sorokovikova E."/>
            <person name="Tikhonova I."/>
            <person name="Krasnopeev A."/>
            <person name="Evseev P."/>
            <person name="Gladkikh A."/>
            <person name="Belykh O."/>
        </authorList>
    </citation>
    <scope>NUCLEOTIDE SEQUENCE</scope>
    <source>
        <strain evidence="3">BBK-W-15</strain>
    </source>
</reference>
<dbReference type="InterPro" id="IPR010328">
    <property type="entry name" value="DUF928"/>
</dbReference>
<feature type="region of interest" description="Disordered" evidence="1">
    <location>
        <begin position="40"/>
        <end position="63"/>
    </location>
</feature>
<feature type="compositionally biased region" description="Polar residues" evidence="1">
    <location>
        <begin position="40"/>
        <end position="55"/>
    </location>
</feature>
<comment type="caution">
    <text evidence="3">The sequence shown here is derived from an EMBL/GenBank/DDBJ whole genome shotgun (WGS) entry which is preliminary data.</text>
</comment>
<dbReference type="AlphaFoldDB" id="A0AAE3GW61"/>
<dbReference type="Proteomes" id="UP001204953">
    <property type="component" value="Unassembled WGS sequence"/>
</dbReference>
<name>A0AAE3GW61_9CYAN</name>
<proteinExistence type="predicted"/>
<gene>
    <name evidence="3" type="ORF">NJ959_22285</name>
</gene>
<accession>A0AAE3GW61</accession>
<dbReference type="Pfam" id="PF06051">
    <property type="entry name" value="DUF928"/>
    <property type="match status" value="1"/>
</dbReference>
<dbReference type="EMBL" id="JAMZMM010000289">
    <property type="protein sequence ID" value="MCP2731157.1"/>
    <property type="molecule type" value="Genomic_DNA"/>
</dbReference>
<keyword evidence="4" id="KW-1185">Reference proteome</keyword>
<evidence type="ECO:0000256" key="1">
    <source>
        <dbReference type="SAM" id="MobiDB-lite"/>
    </source>
</evidence>
<feature type="signal peptide" evidence="2">
    <location>
        <begin position="1"/>
        <end position="31"/>
    </location>
</feature>